<feature type="domain" description="Nephrocystin 3-like N-terminal" evidence="4">
    <location>
        <begin position="178"/>
        <end position="346"/>
    </location>
</feature>
<dbReference type="EMBL" id="PXOG01000140">
    <property type="protein sequence ID" value="RGP73575.1"/>
    <property type="molecule type" value="Genomic_DNA"/>
</dbReference>
<dbReference type="InterPro" id="IPR027417">
    <property type="entry name" value="P-loop_NTPase"/>
</dbReference>
<comment type="caution">
    <text evidence="5">The sequence shown here is derived from an EMBL/GenBank/DDBJ whole genome shotgun (WGS) entry which is preliminary data.</text>
</comment>
<accession>A0A395SNE0</accession>
<evidence type="ECO:0000256" key="1">
    <source>
        <dbReference type="ARBA" id="ARBA00022737"/>
    </source>
</evidence>
<dbReference type="Gene3D" id="3.40.50.300">
    <property type="entry name" value="P-loop containing nucleotide triphosphate hydrolases"/>
    <property type="match status" value="1"/>
</dbReference>
<dbReference type="InterPro" id="IPR056884">
    <property type="entry name" value="NPHP3-like_N"/>
</dbReference>
<keyword evidence="2" id="KW-0040">ANK repeat</keyword>
<dbReference type="AlphaFoldDB" id="A0A395SNE0"/>
<dbReference type="PANTHER" id="PTHR10039">
    <property type="entry name" value="AMELOGENIN"/>
    <property type="match status" value="1"/>
</dbReference>
<feature type="repeat" description="ANK" evidence="2">
    <location>
        <begin position="710"/>
        <end position="745"/>
    </location>
</feature>
<dbReference type="SUPFAM" id="SSF52540">
    <property type="entry name" value="P-loop containing nucleoside triphosphate hydrolases"/>
    <property type="match status" value="1"/>
</dbReference>
<dbReference type="Pfam" id="PF24883">
    <property type="entry name" value="NPHP3_N"/>
    <property type="match status" value="1"/>
</dbReference>
<evidence type="ECO:0000313" key="5">
    <source>
        <dbReference type="EMBL" id="RGP73575.1"/>
    </source>
</evidence>
<protein>
    <submittedName>
        <fullName evidence="5">Uncharacterized protein</fullName>
    </submittedName>
</protein>
<sequence length="819" mass="94169">MAEVVGLVAAGGQFVQQSIKIIQLSKKIRDKYKDAPQEVQGWQHQIETLQKVVENVRQSPSLQVEDVSSTIEQCKSVSDSVLDIFDKIQFDGKDSFRHKTWRVAISFSKEEEIQALFSQLEQLKSTLDIQIVASILKGLKLSSEAGSDEDKCLRALFVTDPVSDRESLITAKGNRTPGTFEWIPRTEQYTDWNASSHAILWISGQPGKGKTVMSIFLSKLMEATKPNSTVIFFFCDNKVASRNSAVNVLRGLMSQLIQYHPHLITILFSTWNVQQENLFRTTSFETLWRIFVQMLETIQDQEIYCVLDAPDECDEESLKLLLCKIKTLFENLNTSKVSLKLIIASREDPKCISQTLAAFPRIILENLDKDIDLYVLEKVAYLCKTKNIEGTPLQRQIEDAFREGAQGTFLWVSYMAQGLENKSLSEIEFALTELPRGLYEIYERILAQIKVDKREKIAEMLMWILFAERPLNISELCDAIQIQTSQNLTREMICFDYISSCGNLLQLHEDDGHGETLAVYSPSTAPTHAEKLHSLCVTFLHQSVKDYLLRPNKKRQTVRISTDRLLEEHLCYELDDLDWSACLERNPLLRYAVDCWSFHMRQLYDDIKPILRQHRDFFGRRSITRNNWARHRDEIHWLDSYHGVTILHLACVEGLHSLAKTWLLTQNPISRLRNHWTIDQQFGTHHCTALHLAARSGSIETLGINARDRDGYTPLHQLATSLPRDMVFKAQLLLDFGADRSLRDKRGRSALDIAHESLKDAMPFLMINQIKTLIEILKDYTTVAVDVEVVDVRLGNDDRPYVDWNPEILEDQRCHIYDS</sequence>
<dbReference type="Proteomes" id="UP000266234">
    <property type="component" value="Unassembled WGS sequence"/>
</dbReference>
<dbReference type="Gene3D" id="1.25.40.20">
    <property type="entry name" value="Ankyrin repeat-containing domain"/>
    <property type="match status" value="1"/>
</dbReference>
<keyword evidence="1" id="KW-0677">Repeat</keyword>
<organism evidence="5 6">
    <name type="scientific">Fusarium longipes</name>
    <dbReference type="NCBI Taxonomy" id="694270"/>
    <lineage>
        <taxon>Eukaryota</taxon>
        <taxon>Fungi</taxon>
        <taxon>Dikarya</taxon>
        <taxon>Ascomycota</taxon>
        <taxon>Pezizomycotina</taxon>
        <taxon>Sordariomycetes</taxon>
        <taxon>Hypocreomycetidae</taxon>
        <taxon>Hypocreales</taxon>
        <taxon>Nectriaceae</taxon>
        <taxon>Fusarium</taxon>
    </lineage>
</organism>
<dbReference type="STRING" id="694270.A0A395SNE0"/>
<dbReference type="InterPro" id="IPR031352">
    <property type="entry name" value="SesA"/>
</dbReference>
<dbReference type="PANTHER" id="PTHR10039:SF5">
    <property type="entry name" value="NACHT DOMAIN-CONTAINING PROTEIN"/>
    <property type="match status" value="1"/>
</dbReference>
<evidence type="ECO:0000259" key="4">
    <source>
        <dbReference type="Pfam" id="PF24883"/>
    </source>
</evidence>
<keyword evidence="6" id="KW-1185">Reference proteome</keyword>
<gene>
    <name evidence="5" type="ORF">FLONG3_6312</name>
</gene>
<dbReference type="SUPFAM" id="SSF48403">
    <property type="entry name" value="Ankyrin repeat"/>
    <property type="match status" value="1"/>
</dbReference>
<dbReference type="PROSITE" id="PS50088">
    <property type="entry name" value="ANK_REPEAT"/>
    <property type="match status" value="1"/>
</dbReference>
<dbReference type="InterPro" id="IPR002110">
    <property type="entry name" value="Ankyrin_rpt"/>
</dbReference>
<dbReference type="OrthoDB" id="5105938at2759"/>
<feature type="domain" description="NACHT-NTPase and P-loop NTPases N-terminal" evidence="3">
    <location>
        <begin position="20"/>
        <end position="122"/>
    </location>
</feature>
<evidence type="ECO:0000256" key="2">
    <source>
        <dbReference type="PROSITE-ProRule" id="PRU00023"/>
    </source>
</evidence>
<reference evidence="5 6" key="1">
    <citation type="journal article" date="2018" name="PLoS Pathog.">
        <title>Evolution of structural diversity of trichothecenes, a family of toxins produced by plant pathogenic and entomopathogenic fungi.</title>
        <authorList>
            <person name="Proctor R.H."/>
            <person name="McCormick S.P."/>
            <person name="Kim H.S."/>
            <person name="Cardoza R.E."/>
            <person name="Stanley A.M."/>
            <person name="Lindo L."/>
            <person name="Kelly A."/>
            <person name="Brown D.W."/>
            <person name="Lee T."/>
            <person name="Vaughan M.M."/>
            <person name="Alexander N.J."/>
            <person name="Busman M."/>
            <person name="Gutierrez S."/>
        </authorList>
    </citation>
    <scope>NUCLEOTIDE SEQUENCE [LARGE SCALE GENOMIC DNA]</scope>
    <source>
        <strain evidence="5 6">NRRL 20695</strain>
    </source>
</reference>
<evidence type="ECO:0000313" key="6">
    <source>
        <dbReference type="Proteomes" id="UP000266234"/>
    </source>
</evidence>
<proteinExistence type="predicted"/>
<dbReference type="InterPro" id="IPR036770">
    <property type="entry name" value="Ankyrin_rpt-contain_sf"/>
</dbReference>
<dbReference type="Pfam" id="PF17107">
    <property type="entry name" value="SesA"/>
    <property type="match status" value="1"/>
</dbReference>
<name>A0A395SNE0_9HYPO</name>
<evidence type="ECO:0000259" key="3">
    <source>
        <dbReference type="Pfam" id="PF17107"/>
    </source>
</evidence>